<feature type="coiled-coil region" evidence="1">
    <location>
        <begin position="109"/>
        <end position="213"/>
    </location>
</feature>
<dbReference type="Gene3D" id="1.10.287.1490">
    <property type="match status" value="1"/>
</dbReference>
<proteinExistence type="predicted"/>
<accession>A0A8I0AEF0</accession>
<gene>
    <name evidence="2" type="ORF">H8R92_08830</name>
</gene>
<dbReference type="AlphaFoldDB" id="A0A8I0AEF0"/>
<keyword evidence="1" id="KW-0175">Coiled coil</keyword>
<name>A0A8I0AEF0_9CLOT</name>
<evidence type="ECO:0000313" key="3">
    <source>
        <dbReference type="Proteomes" id="UP000662088"/>
    </source>
</evidence>
<dbReference type="SUPFAM" id="SSF46955">
    <property type="entry name" value="Putative DNA-binding domain"/>
    <property type="match status" value="1"/>
</dbReference>
<evidence type="ECO:0000256" key="1">
    <source>
        <dbReference type="SAM" id="Coils"/>
    </source>
</evidence>
<dbReference type="Proteomes" id="UP000662088">
    <property type="component" value="Unassembled WGS sequence"/>
</dbReference>
<feature type="coiled-coil region" evidence="1">
    <location>
        <begin position="238"/>
        <end position="294"/>
    </location>
</feature>
<dbReference type="RefSeq" id="WP_186835246.1">
    <property type="nucleotide sequence ID" value="NZ_JACOOQ010000014.1"/>
</dbReference>
<reference evidence="2" key="1">
    <citation type="submission" date="2020-08" db="EMBL/GenBank/DDBJ databases">
        <title>Genome public.</title>
        <authorList>
            <person name="Liu C."/>
            <person name="Sun Q."/>
        </authorList>
    </citation>
    <scope>NUCLEOTIDE SEQUENCE</scope>
    <source>
        <strain evidence="2">NSJ-42</strain>
    </source>
</reference>
<keyword evidence="3" id="KW-1185">Reference proteome</keyword>
<protein>
    <submittedName>
        <fullName evidence="2">MerR family transcriptional regulator</fullName>
    </submittedName>
</protein>
<dbReference type="Gene3D" id="1.10.1660.10">
    <property type="match status" value="1"/>
</dbReference>
<organism evidence="2 3">
    <name type="scientific">Clostridium lentum</name>
    <dbReference type="NCBI Taxonomy" id="2763037"/>
    <lineage>
        <taxon>Bacteria</taxon>
        <taxon>Bacillati</taxon>
        <taxon>Bacillota</taxon>
        <taxon>Clostridia</taxon>
        <taxon>Eubacteriales</taxon>
        <taxon>Clostridiaceae</taxon>
        <taxon>Clostridium</taxon>
    </lineage>
</organism>
<evidence type="ECO:0000313" key="2">
    <source>
        <dbReference type="EMBL" id="MBC5640518.1"/>
    </source>
</evidence>
<dbReference type="EMBL" id="JACOOQ010000014">
    <property type="protein sequence ID" value="MBC5640518.1"/>
    <property type="molecule type" value="Genomic_DNA"/>
</dbReference>
<comment type="caution">
    <text evidence="2">The sequence shown here is derived from an EMBL/GenBank/DDBJ whole genome shotgun (WGS) entry which is preliminary data.</text>
</comment>
<dbReference type="InterPro" id="IPR009061">
    <property type="entry name" value="DNA-bd_dom_put_sf"/>
</dbReference>
<sequence length="327" mass="37996">MGGTDTCKENIKDKIGIEYFDKKDACKIANISPTTIDNYRKKNIISVKRYGNKNYYSLSDIEILRNNIMLNKKNIRKDLVVDNIETVEPKDIVSSNNKSSKSRRSASEIDKLRRIIDDYAEENAILTKKVNQLTLSIGDNENNLRKHKNTMEFFEKEIESLKKEIAILRKKLNEKNQLISELKDNNLELNEEILKAQADIVELTTTRNNAKEAFNNLVGEIKGIVKEASTKSSEIAELKVYKANYIQVLAKIAKLEKEKKADRDEEIRRLIKINSDLNEKCDKLMRQSDQYQMLILDKVESKRLGNNEYTTERKFTFTDKLKDLFKK</sequence>